<feature type="domain" description="BSD" evidence="1">
    <location>
        <begin position="76"/>
        <end position="121"/>
    </location>
</feature>
<dbReference type="OrthoDB" id="47923at2759"/>
<keyword evidence="2" id="KW-1185">Reference proteome</keyword>
<evidence type="ECO:0000313" key="3">
    <source>
        <dbReference type="RefSeq" id="XP_018493193.2"/>
    </source>
</evidence>
<dbReference type="Pfam" id="PF03909">
    <property type="entry name" value="BSD"/>
    <property type="match status" value="1"/>
</dbReference>
<dbReference type="GeneID" id="108863308"/>
<reference evidence="2" key="1">
    <citation type="journal article" date="2019" name="Database">
        <title>The radish genome database (RadishGD): an integrated information resource for radish genomics.</title>
        <authorList>
            <person name="Yu H.J."/>
            <person name="Baek S."/>
            <person name="Lee Y.J."/>
            <person name="Cho A."/>
            <person name="Mun J.H."/>
        </authorList>
    </citation>
    <scope>NUCLEOTIDE SEQUENCE [LARGE SCALE GENOMIC DNA]</scope>
    <source>
        <strain evidence="2">cv. WK10039</strain>
    </source>
</reference>
<dbReference type="PANTHER" id="PTHR31923:SF3">
    <property type="entry name" value="BSD DOMAIN-CONTAINING PROTEIN"/>
    <property type="match status" value="1"/>
</dbReference>
<organism evidence="2 3">
    <name type="scientific">Raphanus sativus</name>
    <name type="common">Radish</name>
    <name type="synonym">Raphanus raphanistrum var. sativus</name>
    <dbReference type="NCBI Taxonomy" id="3726"/>
    <lineage>
        <taxon>Eukaryota</taxon>
        <taxon>Viridiplantae</taxon>
        <taxon>Streptophyta</taxon>
        <taxon>Embryophyta</taxon>
        <taxon>Tracheophyta</taxon>
        <taxon>Spermatophyta</taxon>
        <taxon>Magnoliopsida</taxon>
        <taxon>eudicotyledons</taxon>
        <taxon>Gunneridae</taxon>
        <taxon>Pentapetalae</taxon>
        <taxon>rosids</taxon>
        <taxon>malvids</taxon>
        <taxon>Brassicales</taxon>
        <taxon>Brassicaceae</taxon>
        <taxon>Brassiceae</taxon>
        <taxon>Raphanus</taxon>
    </lineage>
</organism>
<dbReference type="Gene3D" id="1.10.3970.10">
    <property type="entry name" value="BSD domain"/>
    <property type="match status" value="1"/>
</dbReference>
<sequence length="159" mass="18438">MNIAGRIRRSFFGDEKKELPSVNGSSSRKEDDLLGVTDELIDHVRSFTIDTFKNFSLYDEEACVYPLAEVKKDLSDWQQRHAVLVLSKSKELSQLRFKLCPRLLKEDQFWKIYFKLVRNIVAKYEVLAIQQALIRTVAMEASETKGVYEVEMSETRPQG</sequence>
<dbReference type="RefSeq" id="XP_018493193.2">
    <property type="nucleotide sequence ID" value="XM_018637691.2"/>
</dbReference>
<reference evidence="3" key="2">
    <citation type="submission" date="2025-08" db="UniProtKB">
        <authorList>
            <consortium name="RefSeq"/>
        </authorList>
    </citation>
    <scope>IDENTIFICATION</scope>
    <source>
        <tissue evidence="3">Leaf</tissue>
    </source>
</reference>
<dbReference type="SUPFAM" id="SSF140383">
    <property type="entry name" value="BSD domain-like"/>
    <property type="match status" value="1"/>
</dbReference>
<dbReference type="AlphaFoldDB" id="A0A6J0PAT0"/>
<dbReference type="KEGG" id="rsz:108863308"/>
<dbReference type="InterPro" id="IPR035925">
    <property type="entry name" value="BSD_dom_sf"/>
</dbReference>
<dbReference type="InterPro" id="IPR005607">
    <property type="entry name" value="BSD_dom"/>
</dbReference>
<name>A0A6J0PAT0_RAPSA</name>
<dbReference type="SMART" id="SM00751">
    <property type="entry name" value="BSD"/>
    <property type="match status" value="1"/>
</dbReference>
<gene>
    <name evidence="3" type="primary">LOC108863308</name>
</gene>
<proteinExistence type="predicted"/>
<dbReference type="Proteomes" id="UP000504610">
    <property type="component" value="Chromosome 5"/>
</dbReference>
<evidence type="ECO:0000259" key="1">
    <source>
        <dbReference type="PROSITE" id="PS50858"/>
    </source>
</evidence>
<dbReference type="PANTHER" id="PTHR31923">
    <property type="entry name" value="BSD DOMAIN-CONTAINING PROTEIN"/>
    <property type="match status" value="1"/>
</dbReference>
<evidence type="ECO:0000313" key="2">
    <source>
        <dbReference type="Proteomes" id="UP000504610"/>
    </source>
</evidence>
<protein>
    <submittedName>
        <fullName evidence="3">Uncharacterized protein LOC108863308</fullName>
    </submittedName>
</protein>
<accession>A0A6J0PAT0</accession>
<dbReference type="PROSITE" id="PS50858">
    <property type="entry name" value="BSD"/>
    <property type="match status" value="1"/>
</dbReference>